<dbReference type="Proteomes" id="UP000422569">
    <property type="component" value="Chromosome"/>
</dbReference>
<keyword evidence="6 7" id="KW-0067">ATP-binding</keyword>
<dbReference type="PANTHER" id="PTHR43289">
    <property type="entry name" value="MITOGEN-ACTIVATED PROTEIN KINASE KINASE KINASE 20-RELATED"/>
    <property type="match status" value="1"/>
</dbReference>
<dbReference type="InterPro" id="IPR011990">
    <property type="entry name" value="TPR-like_helical_dom_sf"/>
</dbReference>
<name>A0A6B8M1J4_9HYPH</name>
<dbReference type="InterPro" id="IPR000719">
    <property type="entry name" value="Prot_kinase_dom"/>
</dbReference>
<dbReference type="Pfam" id="PF00069">
    <property type="entry name" value="Pkinase"/>
    <property type="match status" value="1"/>
</dbReference>
<evidence type="ECO:0000313" key="10">
    <source>
        <dbReference type="Proteomes" id="UP000422569"/>
    </source>
</evidence>
<reference evidence="9 10" key="1">
    <citation type="submission" date="2019-09" db="EMBL/GenBank/DDBJ databases">
        <title>Isolation and complete genome sequencing of Methylocystis species.</title>
        <authorList>
            <person name="Rumah B.L."/>
            <person name="Stead C.E."/>
            <person name="Stevens B.C."/>
            <person name="Minton N.P."/>
            <person name="Grosse-Honebrink A."/>
            <person name="Zhang Y."/>
        </authorList>
    </citation>
    <scope>NUCLEOTIDE SEQUENCE [LARGE SCALE GENOMIC DNA]</scope>
    <source>
        <strain evidence="9 10">BRCS2</strain>
    </source>
</reference>
<dbReference type="Pfam" id="PF08238">
    <property type="entry name" value="Sel1"/>
    <property type="match status" value="3"/>
</dbReference>
<dbReference type="InterPro" id="IPR017441">
    <property type="entry name" value="Protein_kinase_ATP_BS"/>
</dbReference>
<evidence type="ECO:0000256" key="6">
    <source>
        <dbReference type="ARBA" id="ARBA00022840"/>
    </source>
</evidence>
<evidence type="ECO:0000259" key="8">
    <source>
        <dbReference type="PROSITE" id="PS50011"/>
    </source>
</evidence>
<gene>
    <name evidence="9" type="ORF">F7D14_00760</name>
</gene>
<dbReference type="SUPFAM" id="SSF56112">
    <property type="entry name" value="Protein kinase-like (PK-like)"/>
    <property type="match status" value="1"/>
</dbReference>
<dbReference type="PROSITE" id="PS00107">
    <property type="entry name" value="PROTEIN_KINASE_ATP"/>
    <property type="match status" value="1"/>
</dbReference>
<dbReference type="PROSITE" id="PS00108">
    <property type="entry name" value="PROTEIN_KINASE_ST"/>
    <property type="match status" value="1"/>
</dbReference>
<evidence type="ECO:0000256" key="1">
    <source>
        <dbReference type="ARBA" id="ARBA00012513"/>
    </source>
</evidence>
<dbReference type="EC" id="2.7.11.1" evidence="1"/>
<dbReference type="GO" id="GO:0005524">
    <property type="term" value="F:ATP binding"/>
    <property type="evidence" value="ECO:0007669"/>
    <property type="project" value="UniProtKB-UniRule"/>
</dbReference>
<dbReference type="Gene3D" id="1.25.40.10">
    <property type="entry name" value="Tetratricopeptide repeat domain"/>
    <property type="match status" value="1"/>
</dbReference>
<dbReference type="CDD" id="cd14014">
    <property type="entry name" value="STKc_PknB_like"/>
    <property type="match status" value="1"/>
</dbReference>
<dbReference type="KEGG" id="mpar:F7D14_00760"/>
<dbReference type="SMART" id="SM00220">
    <property type="entry name" value="S_TKc"/>
    <property type="match status" value="1"/>
</dbReference>
<dbReference type="InterPro" id="IPR008271">
    <property type="entry name" value="Ser/Thr_kinase_AS"/>
</dbReference>
<organism evidence="9 10">
    <name type="scientific">Methylocystis parvus</name>
    <dbReference type="NCBI Taxonomy" id="134"/>
    <lineage>
        <taxon>Bacteria</taxon>
        <taxon>Pseudomonadati</taxon>
        <taxon>Pseudomonadota</taxon>
        <taxon>Alphaproteobacteria</taxon>
        <taxon>Hyphomicrobiales</taxon>
        <taxon>Methylocystaceae</taxon>
        <taxon>Methylocystis</taxon>
    </lineage>
</organism>
<keyword evidence="5 9" id="KW-0418">Kinase</keyword>
<proteinExistence type="predicted"/>
<dbReference type="RefSeq" id="WP_040579231.1">
    <property type="nucleotide sequence ID" value="NZ_CP044331.1"/>
</dbReference>
<evidence type="ECO:0000256" key="7">
    <source>
        <dbReference type="PROSITE-ProRule" id="PRU10141"/>
    </source>
</evidence>
<keyword evidence="3" id="KW-0808">Transferase</keyword>
<dbReference type="InterPro" id="IPR006597">
    <property type="entry name" value="Sel1-like"/>
</dbReference>
<evidence type="ECO:0000256" key="2">
    <source>
        <dbReference type="ARBA" id="ARBA00022527"/>
    </source>
</evidence>
<dbReference type="Gene3D" id="1.10.510.10">
    <property type="entry name" value="Transferase(Phosphotransferase) domain 1"/>
    <property type="match status" value="1"/>
</dbReference>
<evidence type="ECO:0000256" key="4">
    <source>
        <dbReference type="ARBA" id="ARBA00022741"/>
    </source>
</evidence>
<keyword evidence="4 7" id="KW-0547">Nucleotide-binding</keyword>
<accession>A0A6B8M1J4</accession>
<dbReference type="GO" id="GO:0004674">
    <property type="term" value="F:protein serine/threonine kinase activity"/>
    <property type="evidence" value="ECO:0007669"/>
    <property type="project" value="UniProtKB-KW"/>
</dbReference>
<feature type="domain" description="Protein kinase" evidence="8">
    <location>
        <begin position="10"/>
        <end position="272"/>
    </location>
</feature>
<dbReference type="PANTHER" id="PTHR43289:SF6">
    <property type="entry name" value="SERINE_THREONINE-PROTEIN KINASE NEKL-3"/>
    <property type="match status" value="1"/>
</dbReference>
<feature type="binding site" evidence="7">
    <location>
        <position position="39"/>
    </location>
    <ligand>
        <name>ATP</name>
        <dbReference type="ChEBI" id="CHEBI:30616"/>
    </ligand>
</feature>
<dbReference type="AlphaFoldDB" id="A0A6B8M1J4"/>
<protein>
    <recommendedName>
        <fullName evidence="1">non-specific serine/threonine protein kinase</fullName>
        <ecNumber evidence="1">2.7.11.1</ecNumber>
    </recommendedName>
</protein>
<dbReference type="Gene3D" id="3.30.200.20">
    <property type="entry name" value="Phosphorylase Kinase, domain 1"/>
    <property type="match status" value="1"/>
</dbReference>
<evidence type="ECO:0000313" key="9">
    <source>
        <dbReference type="EMBL" id="QGM96165.1"/>
    </source>
</evidence>
<keyword evidence="2 9" id="KW-0723">Serine/threonine-protein kinase</keyword>
<dbReference type="PROSITE" id="PS50011">
    <property type="entry name" value="PROTEIN_KINASE_DOM"/>
    <property type="match status" value="1"/>
</dbReference>
<evidence type="ECO:0000256" key="5">
    <source>
        <dbReference type="ARBA" id="ARBA00022777"/>
    </source>
</evidence>
<dbReference type="SUPFAM" id="SSF81901">
    <property type="entry name" value="HCP-like"/>
    <property type="match status" value="1"/>
</dbReference>
<dbReference type="InterPro" id="IPR011009">
    <property type="entry name" value="Kinase-like_dom_sf"/>
</dbReference>
<evidence type="ECO:0000256" key="3">
    <source>
        <dbReference type="ARBA" id="ARBA00022679"/>
    </source>
</evidence>
<sequence length="575" mass="63054">MSDPQMIGHYKVIGLVGAGAMGKVHRAVDTFLEREVAIKSLRAELTQEPDFVARFKAEATSLARLNHPNITTLYAPVLDGSNLFIVMELVHGRPLDDVLRERGRPLPVKESLAIVTQAADGLAYAHQMGVIHRDIKPSNLMIGDDGRVKIMDFGIARVRGSVRMTRAGTAVGTPLYMSPEQCRGGEGDERTDQYSLAIVLYEMLAGSPPFAGTTEYDVTQAQINKEAPALVPRIAGVTPEAEAAIMMALSKRPEQRFQNMRAFSDALGATALRLDASNIVKSAAHLLQDATSERDLKKEPDFPTKALALAKSRAATLSRRFRNAHPITQGATYGVAAAAFAATAYLAINSPARQTTVSEKQQQDLHVVSWEKQVVANIQEATPAHRDCSSSLFPSPNDPGCNGRRVKPSEIAAPPSGKIDELRLAMKDRDRWDNAFALSQKLAEEGDREAQFYLGTLYLKSGSHQDFDAAYSWLKRAADKGNYADAQVSLGLMYRDGITPERKKDYAEMVRWLQKAAGQNNKRANYWLGRAYENGVGSLPRDTAKAEELYTKAALQELPEASSALEAMKQKRGKR</sequence>
<dbReference type="FunFam" id="1.10.510.10:FF:000021">
    <property type="entry name" value="Serine/threonine protein kinase"/>
    <property type="match status" value="1"/>
</dbReference>
<dbReference type="EMBL" id="CP044331">
    <property type="protein sequence ID" value="QGM96165.1"/>
    <property type="molecule type" value="Genomic_DNA"/>
</dbReference>
<dbReference type="SMART" id="SM00671">
    <property type="entry name" value="SEL1"/>
    <property type="match status" value="3"/>
</dbReference>
<keyword evidence="10" id="KW-1185">Reference proteome</keyword>